<keyword evidence="2" id="KW-1185">Reference proteome</keyword>
<proteinExistence type="predicted"/>
<reference evidence="1 2" key="1">
    <citation type="journal article" date="2015" name="Genome Announc.">
        <title>Draft Genome Sequence of Burkholderia sp. Strain PML1(12), an Ectomycorrhizosphere-Inhabiting Bacterium with Effective Mineral-Weathering Ability.</title>
        <authorList>
            <person name="Uroz S."/>
            <person name="Oger P."/>
        </authorList>
    </citation>
    <scope>NUCLEOTIDE SEQUENCE [LARGE SCALE GENOMIC DNA]</scope>
    <source>
        <strain evidence="2">PML1(12)</strain>
    </source>
</reference>
<comment type="caution">
    <text evidence="1">The sequence shown here is derived from an EMBL/GenBank/DDBJ whole genome shotgun (WGS) entry which is preliminary data.</text>
</comment>
<dbReference type="OrthoDB" id="115056at2"/>
<dbReference type="PATRIC" id="fig|908627.4.peg.8371"/>
<evidence type="ECO:0000313" key="1">
    <source>
        <dbReference type="EMBL" id="KLU21155.1"/>
    </source>
</evidence>
<dbReference type="Pfam" id="PF19562">
    <property type="entry name" value="DUF6084"/>
    <property type="match status" value="1"/>
</dbReference>
<sequence length="229" mass="25941">MPDLDFVVEGAEVALHSVSPLLLFKLRVTNMKTPNASNTHDEIASLALHCQIQIEATRRSYEPVDQARLSELFGVPQRWSQTLRTLLWTHANAAVPSFADTCTVDLPVPCTFDFNVAATKYFDALGDGEIPLMLQFSGTIFYRDSDGTLQVARVPWHKEAAFRLPVATWRAMRDYYYPNSAWLCVQRGVYERLERYRIERGLTGWDEALTALLDDSRSEQAWPAQGGLQ</sequence>
<dbReference type="AlphaFoldDB" id="A0A0J1CKB2"/>
<organism evidence="1 2">
    <name type="scientific">Caballeronia mineralivorans PML1(12)</name>
    <dbReference type="NCBI Taxonomy" id="908627"/>
    <lineage>
        <taxon>Bacteria</taxon>
        <taxon>Pseudomonadati</taxon>
        <taxon>Pseudomonadota</taxon>
        <taxon>Betaproteobacteria</taxon>
        <taxon>Burkholderiales</taxon>
        <taxon>Burkholderiaceae</taxon>
        <taxon>Caballeronia</taxon>
    </lineage>
</organism>
<dbReference type="EMBL" id="AEJF01000229">
    <property type="protein sequence ID" value="KLU21155.1"/>
    <property type="molecule type" value="Genomic_DNA"/>
</dbReference>
<protein>
    <submittedName>
        <fullName evidence="1">Uncharacterized protein</fullName>
    </submittedName>
</protein>
<dbReference type="Proteomes" id="UP000035963">
    <property type="component" value="Unassembled WGS sequence"/>
</dbReference>
<dbReference type="InterPro" id="IPR045730">
    <property type="entry name" value="DUF6084"/>
</dbReference>
<dbReference type="RefSeq" id="WP_047897248.1">
    <property type="nucleotide sequence ID" value="NZ_AEJF01000229.1"/>
</dbReference>
<name>A0A0J1CKB2_9BURK</name>
<accession>A0A0J1CKB2</accession>
<evidence type="ECO:0000313" key="2">
    <source>
        <dbReference type="Proteomes" id="UP000035963"/>
    </source>
</evidence>
<gene>
    <name evidence="1" type="ORF">EOS_37335</name>
</gene>